<proteinExistence type="predicted"/>
<organism evidence="1 2">
    <name type="scientific">Staphylococcus phage 37</name>
    <dbReference type="NCBI Taxonomy" id="2936813"/>
    <lineage>
        <taxon>Viruses</taxon>
        <taxon>Duplodnaviria</taxon>
        <taxon>Heunggongvirae</taxon>
        <taxon>Uroviricota</taxon>
        <taxon>Caudoviricetes</taxon>
        <taxon>Azeredovirinae</taxon>
        <taxon>Phietavirus</taxon>
        <taxon>Phietavirus pv37</taxon>
    </lineage>
</organism>
<evidence type="ECO:0000313" key="1">
    <source>
        <dbReference type="EMBL" id="AAX91340.1"/>
    </source>
</evidence>
<reference evidence="1 2" key="1">
    <citation type="journal article" date="2005" name="Proc. Natl. Acad. Sci. U.S.A.">
        <title>The complete genomes and proteomes of 27 Staphylococcus aureus bacteriophages.</title>
        <authorList>
            <person name="Kwan T."/>
            <person name="Liu J."/>
            <person name="Dubow M."/>
            <person name="Gros P."/>
            <person name="Pelletier J."/>
        </authorList>
    </citation>
    <scope>NUCLEOTIDE SEQUENCE</scope>
</reference>
<accession>Q4ZC90</accession>
<sequence>MFNLSAYFTFVHHMIEIVFKRIFYIPTFIESFLQIFRRYF</sequence>
<dbReference type="Proteomes" id="UP000000987">
    <property type="component" value="Segment"/>
</dbReference>
<keyword evidence="2" id="KW-1185">Reference proteome</keyword>
<dbReference type="EMBL" id="AY954958">
    <property type="protein sequence ID" value="AAX91340.1"/>
    <property type="molecule type" value="Genomic_DNA"/>
</dbReference>
<name>Q4ZC90_9CAUD</name>
<protein>
    <submittedName>
        <fullName evidence="1">ORF166</fullName>
    </submittedName>
</protein>
<evidence type="ECO:0000313" key="2">
    <source>
        <dbReference type="Proteomes" id="UP000000987"/>
    </source>
</evidence>
<dbReference type="SMR" id="Q4ZC90"/>